<dbReference type="PANTHER" id="PTHR47965:SF12">
    <property type="entry name" value="ASPARTIC PROTEINASE 3-RELATED"/>
    <property type="match status" value="1"/>
</dbReference>
<dbReference type="Pfam" id="PF00026">
    <property type="entry name" value="Asp"/>
    <property type="match status" value="1"/>
</dbReference>
<keyword evidence="5" id="KW-0378">Hydrolase</keyword>
<dbReference type="PROSITE" id="PS51767">
    <property type="entry name" value="PEPTIDASE_A1"/>
    <property type="match status" value="1"/>
</dbReference>
<protein>
    <recommendedName>
        <fullName evidence="8">Peptidase A1 domain-containing protein</fullName>
    </recommendedName>
</protein>
<dbReference type="InterPro" id="IPR001461">
    <property type="entry name" value="Aspartic_peptidase_A1"/>
</dbReference>
<evidence type="ECO:0000256" key="3">
    <source>
        <dbReference type="ARBA" id="ARBA00022729"/>
    </source>
</evidence>
<evidence type="ECO:0000313" key="10">
    <source>
        <dbReference type="Proteomes" id="UP000077115"/>
    </source>
</evidence>
<dbReference type="FunFam" id="2.40.70.10:FF:000141">
    <property type="entry name" value="Uncharacterized protein"/>
    <property type="match status" value="1"/>
</dbReference>
<name>A0A177WBJ3_BATDL</name>
<dbReference type="InterPro" id="IPR001969">
    <property type="entry name" value="Aspartic_peptidase_AS"/>
</dbReference>
<evidence type="ECO:0000256" key="2">
    <source>
        <dbReference type="ARBA" id="ARBA00022670"/>
    </source>
</evidence>
<keyword evidence="4" id="KW-0064">Aspartyl protease</keyword>
<dbReference type="InterPro" id="IPR033121">
    <property type="entry name" value="PEPTIDASE_A1"/>
</dbReference>
<keyword evidence="3 7" id="KW-0732">Signal</keyword>
<dbReference type="InterPro" id="IPR021109">
    <property type="entry name" value="Peptidase_aspartic_dom_sf"/>
</dbReference>
<dbReference type="GO" id="GO:0004190">
    <property type="term" value="F:aspartic-type endopeptidase activity"/>
    <property type="evidence" value="ECO:0007669"/>
    <property type="project" value="UniProtKB-KW"/>
</dbReference>
<feature type="chain" id="PRO_5008077434" description="Peptidase A1 domain-containing protein" evidence="7">
    <location>
        <begin position="24"/>
        <end position="487"/>
    </location>
</feature>
<dbReference type="SUPFAM" id="SSF50630">
    <property type="entry name" value="Acid proteases"/>
    <property type="match status" value="1"/>
</dbReference>
<evidence type="ECO:0000256" key="7">
    <source>
        <dbReference type="SAM" id="SignalP"/>
    </source>
</evidence>
<dbReference type="OrthoDB" id="2152801at2759"/>
<evidence type="ECO:0000256" key="1">
    <source>
        <dbReference type="ARBA" id="ARBA00007447"/>
    </source>
</evidence>
<dbReference type="VEuPathDB" id="FungiDB:BDEG_21164"/>
<dbReference type="EMBL" id="DS022300">
    <property type="protein sequence ID" value="OAJ37095.1"/>
    <property type="molecule type" value="Genomic_DNA"/>
</dbReference>
<sequence length="487" mass="51671">MHASTAIYVVLALFTKGFQLVSGDRVPLVPPTTYVRTNTLNERVVVSLPGGISTCYIVNLDIQGITFSVMIDSGSTDLTIPLAGLNNYSGPTINTPRPPGGSNLTGAYGDQSGWIGYGFQGTARVTGTNITTSNAPVIGMFQQTTNPIYTTGDVTQGLLGIAYPSLASYRVTPSTVIDAWVASGTMPKNEIAFHACPYSMINQSYVDFGNTDPSYKCSSNGVPVVWAYSPARTYFTLDIRAISVNSVPVTLPSTFQNVMGYNKWSFIDSCTSVIVLPGAVITTLVNAIRSSGGLPSDLASSSYLSDFLAGNIGVKPAQPFQWSKLPSVSFDITSDQTISGSQNATFKITLGARQYIQPNANGYYQMIIQVGSDAYANLGIPFFSNLNVVLDRANARVGFSQGCGCDTATDGYPIIQDANGMTWTAGISIPYTTPTGTSTAIKTTTDIPATGTPSSTTLANASTLQTIRSDFWLTMFIVVLTSFIVLA</sequence>
<dbReference type="Gene3D" id="2.40.70.10">
    <property type="entry name" value="Acid Proteases"/>
    <property type="match status" value="2"/>
</dbReference>
<feature type="signal peptide" evidence="7">
    <location>
        <begin position="1"/>
        <end position="23"/>
    </location>
</feature>
<keyword evidence="6" id="KW-0865">Zymogen</keyword>
<evidence type="ECO:0000256" key="4">
    <source>
        <dbReference type="ARBA" id="ARBA00022750"/>
    </source>
</evidence>
<dbReference type="eggNOG" id="ENOG502QPQC">
    <property type="taxonomic scope" value="Eukaryota"/>
</dbReference>
<reference evidence="9 10" key="2">
    <citation type="submission" date="2016-05" db="EMBL/GenBank/DDBJ databases">
        <title>Lineage-specific infection strategies underlie the spectrum of fungal disease in amphibians.</title>
        <authorList>
            <person name="Cuomo C.A."/>
            <person name="Farrer R.A."/>
            <person name="James T."/>
            <person name="Longcore J."/>
            <person name="Birren B."/>
        </authorList>
    </citation>
    <scope>NUCLEOTIDE SEQUENCE [LARGE SCALE GENOMIC DNA]</scope>
    <source>
        <strain evidence="9 10">JEL423</strain>
    </source>
</reference>
<evidence type="ECO:0000259" key="8">
    <source>
        <dbReference type="PROSITE" id="PS51767"/>
    </source>
</evidence>
<keyword evidence="2" id="KW-0645">Protease</keyword>
<reference evidence="9 10" key="1">
    <citation type="submission" date="2006-10" db="EMBL/GenBank/DDBJ databases">
        <title>The Genome Sequence of Batrachochytrium dendrobatidis JEL423.</title>
        <authorList>
            <consortium name="The Broad Institute Genome Sequencing Platform"/>
            <person name="Birren B."/>
            <person name="Lander E."/>
            <person name="Galagan J."/>
            <person name="Cuomo C."/>
            <person name="Devon K."/>
            <person name="Jaffe D."/>
            <person name="Butler J."/>
            <person name="Alvarez P."/>
            <person name="Gnerre S."/>
            <person name="Grabherr M."/>
            <person name="Kleber M."/>
            <person name="Mauceli E."/>
            <person name="Brockman W."/>
            <person name="Young S."/>
            <person name="LaButti K."/>
            <person name="Sykes S."/>
            <person name="DeCaprio D."/>
            <person name="Crawford M."/>
            <person name="Koehrsen M."/>
            <person name="Engels R."/>
            <person name="Montgomery P."/>
            <person name="Pearson M."/>
            <person name="Howarth C."/>
            <person name="Larson L."/>
            <person name="White J."/>
            <person name="O'Leary S."/>
            <person name="Kodira C."/>
            <person name="Zeng Q."/>
            <person name="Yandava C."/>
            <person name="Alvarado L."/>
            <person name="Longcore J."/>
            <person name="James T."/>
        </authorList>
    </citation>
    <scope>NUCLEOTIDE SEQUENCE [LARGE SCALE GENOMIC DNA]</scope>
    <source>
        <strain evidence="9 10">JEL423</strain>
    </source>
</reference>
<accession>A0A177WBJ3</accession>
<dbReference type="PANTHER" id="PTHR47965">
    <property type="entry name" value="ASPARTYL PROTEASE-RELATED"/>
    <property type="match status" value="1"/>
</dbReference>
<dbReference type="FunFam" id="2.40.70.10:FF:000089">
    <property type="entry name" value="Uncharacterized protein"/>
    <property type="match status" value="1"/>
</dbReference>
<organism evidence="9 10">
    <name type="scientific">Batrachochytrium dendrobatidis (strain JEL423)</name>
    <dbReference type="NCBI Taxonomy" id="403673"/>
    <lineage>
        <taxon>Eukaryota</taxon>
        <taxon>Fungi</taxon>
        <taxon>Fungi incertae sedis</taxon>
        <taxon>Chytridiomycota</taxon>
        <taxon>Chytridiomycota incertae sedis</taxon>
        <taxon>Chytridiomycetes</taxon>
        <taxon>Rhizophydiales</taxon>
        <taxon>Rhizophydiales incertae sedis</taxon>
        <taxon>Batrachochytrium</taxon>
    </lineage>
</organism>
<evidence type="ECO:0000256" key="5">
    <source>
        <dbReference type="ARBA" id="ARBA00022801"/>
    </source>
</evidence>
<dbReference type="InterPro" id="IPR034164">
    <property type="entry name" value="Pepsin-like_dom"/>
</dbReference>
<comment type="similarity">
    <text evidence="1">Belongs to the peptidase A1 family.</text>
</comment>
<dbReference type="AlphaFoldDB" id="A0A177WBJ3"/>
<dbReference type="PROSITE" id="PS00141">
    <property type="entry name" value="ASP_PROTEASE"/>
    <property type="match status" value="1"/>
</dbReference>
<dbReference type="GO" id="GO:0006508">
    <property type="term" value="P:proteolysis"/>
    <property type="evidence" value="ECO:0007669"/>
    <property type="project" value="UniProtKB-KW"/>
</dbReference>
<evidence type="ECO:0000313" key="9">
    <source>
        <dbReference type="EMBL" id="OAJ37095.1"/>
    </source>
</evidence>
<gene>
    <name evidence="9" type="ORF">BDEG_21164</name>
</gene>
<evidence type="ECO:0000256" key="6">
    <source>
        <dbReference type="ARBA" id="ARBA00023145"/>
    </source>
</evidence>
<dbReference type="CDD" id="cd05471">
    <property type="entry name" value="pepsin_like"/>
    <property type="match status" value="1"/>
</dbReference>
<proteinExistence type="inferred from homology"/>
<dbReference type="Proteomes" id="UP000077115">
    <property type="component" value="Unassembled WGS sequence"/>
</dbReference>
<feature type="domain" description="Peptidase A1" evidence="8">
    <location>
        <begin position="56"/>
        <end position="400"/>
    </location>
</feature>